<dbReference type="AlphaFoldDB" id="A0A8T0PT32"/>
<dbReference type="PANTHER" id="PTHR45835">
    <property type="entry name" value="YALI0A06105P"/>
    <property type="match status" value="1"/>
</dbReference>
<protein>
    <recommendedName>
        <fullName evidence="1">Integrase catalytic domain-containing protein</fullName>
    </recommendedName>
</protein>
<sequence>MPKSIVSDQVYTFIPNFWRSLYSALGTRLDLSTTFHHQIDGQSERTIQTLEDLLQSCVLSWKGSWDHLPLVEFLYDNSYLASVKMAPYEALYGRRCISPLCWDVVGERSLVG</sequence>
<dbReference type="InterPro" id="IPR001584">
    <property type="entry name" value="Integrase_cat-core"/>
</dbReference>
<evidence type="ECO:0000259" key="1">
    <source>
        <dbReference type="PROSITE" id="PS50994"/>
    </source>
</evidence>
<organism evidence="2 3">
    <name type="scientific">Panicum virgatum</name>
    <name type="common">Blackwell switchgrass</name>
    <dbReference type="NCBI Taxonomy" id="38727"/>
    <lineage>
        <taxon>Eukaryota</taxon>
        <taxon>Viridiplantae</taxon>
        <taxon>Streptophyta</taxon>
        <taxon>Embryophyta</taxon>
        <taxon>Tracheophyta</taxon>
        <taxon>Spermatophyta</taxon>
        <taxon>Magnoliopsida</taxon>
        <taxon>Liliopsida</taxon>
        <taxon>Poales</taxon>
        <taxon>Poaceae</taxon>
        <taxon>PACMAD clade</taxon>
        <taxon>Panicoideae</taxon>
        <taxon>Panicodae</taxon>
        <taxon>Paniceae</taxon>
        <taxon>Panicinae</taxon>
        <taxon>Panicum</taxon>
        <taxon>Panicum sect. Hiantes</taxon>
    </lineage>
</organism>
<comment type="caution">
    <text evidence="2">The sequence shown here is derived from an EMBL/GenBank/DDBJ whole genome shotgun (WGS) entry which is preliminary data.</text>
</comment>
<gene>
    <name evidence="2" type="ORF">PVAP13_8KG120904</name>
</gene>
<accession>A0A8T0PT32</accession>
<feature type="domain" description="Integrase catalytic" evidence="1">
    <location>
        <begin position="1"/>
        <end position="95"/>
    </location>
</feature>
<dbReference type="PANTHER" id="PTHR45835:SF99">
    <property type="entry name" value="CHROMO DOMAIN-CONTAINING PROTEIN-RELATED"/>
    <property type="match status" value="1"/>
</dbReference>
<dbReference type="PROSITE" id="PS50994">
    <property type="entry name" value="INTEGRASE"/>
    <property type="match status" value="1"/>
</dbReference>
<dbReference type="SUPFAM" id="SSF53098">
    <property type="entry name" value="Ribonuclease H-like"/>
    <property type="match status" value="1"/>
</dbReference>
<evidence type="ECO:0000313" key="2">
    <source>
        <dbReference type="EMBL" id="KAG2562096.1"/>
    </source>
</evidence>
<evidence type="ECO:0000313" key="3">
    <source>
        <dbReference type="Proteomes" id="UP000823388"/>
    </source>
</evidence>
<dbReference type="Proteomes" id="UP000823388">
    <property type="component" value="Chromosome 8K"/>
</dbReference>
<dbReference type="EMBL" id="CM029051">
    <property type="protein sequence ID" value="KAG2562096.1"/>
    <property type="molecule type" value="Genomic_DNA"/>
</dbReference>
<dbReference type="GO" id="GO:0003676">
    <property type="term" value="F:nucleic acid binding"/>
    <property type="evidence" value="ECO:0007669"/>
    <property type="project" value="InterPro"/>
</dbReference>
<keyword evidence="3" id="KW-1185">Reference proteome</keyword>
<dbReference type="InterPro" id="IPR012337">
    <property type="entry name" value="RNaseH-like_sf"/>
</dbReference>
<dbReference type="Gene3D" id="3.30.420.10">
    <property type="entry name" value="Ribonuclease H-like superfamily/Ribonuclease H"/>
    <property type="match status" value="1"/>
</dbReference>
<proteinExistence type="predicted"/>
<reference evidence="2" key="1">
    <citation type="submission" date="2020-05" db="EMBL/GenBank/DDBJ databases">
        <title>WGS assembly of Panicum virgatum.</title>
        <authorList>
            <person name="Lovell J.T."/>
            <person name="Jenkins J."/>
            <person name="Shu S."/>
            <person name="Juenger T.E."/>
            <person name="Schmutz J."/>
        </authorList>
    </citation>
    <scope>NUCLEOTIDE SEQUENCE</scope>
    <source>
        <strain evidence="2">AP13</strain>
    </source>
</reference>
<dbReference type="InterPro" id="IPR036397">
    <property type="entry name" value="RNaseH_sf"/>
</dbReference>
<dbReference type="GO" id="GO:0015074">
    <property type="term" value="P:DNA integration"/>
    <property type="evidence" value="ECO:0007669"/>
    <property type="project" value="InterPro"/>
</dbReference>
<name>A0A8T0PT32_PANVG</name>